<dbReference type="Pfam" id="PF13589">
    <property type="entry name" value="HATPase_c_3"/>
    <property type="match status" value="1"/>
</dbReference>
<dbReference type="InterPro" id="IPR014762">
    <property type="entry name" value="DNA_mismatch_repair_CS"/>
</dbReference>
<dbReference type="NCBIfam" id="TIGR00585">
    <property type="entry name" value="mutl"/>
    <property type="match status" value="1"/>
</dbReference>
<dbReference type="InterPro" id="IPR002099">
    <property type="entry name" value="MutL/Mlh/PMS"/>
</dbReference>
<dbReference type="InterPro" id="IPR013507">
    <property type="entry name" value="DNA_mismatch_S5_2-like"/>
</dbReference>
<feature type="region of interest" description="Disordered" evidence="3">
    <location>
        <begin position="700"/>
        <end position="763"/>
    </location>
</feature>
<dbReference type="EMBL" id="RCNU01000001">
    <property type="protein sequence ID" value="RWQ99960.1"/>
    <property type="molecule type" value="Genomic_DNA"/>
</dbReference>
<dbReference type="GeneID" id="39597752"/>
<dbReference type="InterPro" id="IPR020568">
    <property type="entry name" value="Ribosomal_Su5_D2-typ_SF"/>
</dbReference>
<dbReference type="Proteomes" id="UP000283841">
    <property type="component" value="Unassembled WGS sequence"/>
</dbReference>
<dbReference type="GO" id="GO:0061982">
    <property type="term" value="P:meiosis I cell cycle process"/>
    <property type="evidence" value="ECO:0007669"/>
    <property type="project" value="UniProtKB-ARBA"/>
</dbReference>
<feature type="compositionally biased region" description="Polar residues" evidence="3">
    <location>
        <begin position="478"/>
        <end position="501"/>
    </location>
</feature>
<dbReference type="GO" id="GO:0005524">
    <property type="term" value="F:ATP binding"/>
    <property type="evidence" value="ECO:0007669"/>
    <property type="project" value="InterPro"/>
</dbReference>
<dbReference type="SUPFAM" id="SSF55874">
    <property type="entry name" value="ATPase domain of HSP90 chaperone/DNA topoisomerase II/histidine kinase"/>
    <property type="match status" value="1"/>
</dbReference>
<comment type="caution">
    <text evidence="5">The sequence shown here is derived from an EMBL/GenBank/DDBJ whole genome shotgun (WGS) entry which is preliminary data.</text>
</comment>
<feature type="region of interest" description="Disordered" evidence="3">
    <location>
        <begin position="465"/>
        <end position="543"/>
    </location>
</feature>
<evidence type="ECO:0000256" key="3">
    <source>
        <dbReference type="SAM" id="MobiDB-lite"/>
    </source>
</evidence>
<dbReference type="InterPro" id="IPR036890">
    <property type="entry name" value="HATPase_C_sf"/>
</dbReference>
<evidence type="ECO:0000313" key="6">
    <source>
        <dbReference type="Proteomes" id="UP000283841"/>
    </source>
</evidence>
<dbReference type="GO" id="GO:0032389">
    <property type="term" value="C:MutLalpha complex"/>
    <property type="evidence" value="ECO:0007669"/>
    <property type="project" value="TreeGrafter"/>
</dbReference>
<accession>A0A443I782</accession>
<dbReference type="InterPro" id="IPR038973">
    <property type="entry name" value="MutL/Mlh/Pms-like"/>
</dbReference>
<feature type="region of interest" description="Disordered" evidence="3">
    <location>
        <begin position="597"/>
        <end position="616"/>
    </location>
</feature>
<evidence type="ECO:0000256" key="1">
    <source>
        <dbReference type="ARBA" id="ARBA00006082"/>
    </source>
</evidence>
<comment type="similarity">
    <text evidence="1">Belongs to the DNA mismatch repair MutL/HexB family.</text>
</comment>
<sequence length="892" mass="97559">MPIAALPQSTARAIGSTSVLSDTCSVVKELLDNSLDAGASSVSIEVSQNTVDLIQVKDNGHGIPPEDHGFVCKRSFTSKIQTLDDLRNVGGTSLGFRGEALASACEMSGGVSVTTRVESQVVGATLKYSRTGDLASSQRASHPVGTTVRLTDFLKHIPVRRQTALKSASKTITRIKKLLQAYAIAQPSKRISFRVIDSKNENNNWTYAPKPNTTLREAALLVAGLETASHCAVITWPSQESKEHEMEQELEQNHTVANYELTAFLPKADSDFTKVSGGGQYVSVDGRPVSASRGTSRDIIKLFRTYIHSAAKIRGNNASLSDPFLCLHIRCPKGSYDANIEPAKDDVLFTDSPALISLSESLFKSVYGEVDHGGKLDAPASKTSKTSQNDSCIRAPAEAESAESYHSQDIPAASQTSFVPGGMRQSSICQTLENEKRSTSRNETPMRSGNIDIRNPWAIARLNTSTRSTASVRPHFSQLLTPSRTKNTPESLELESMNNRHSGSPPLPSPSNSDSSLPSSGSRRSSLFVQRPQRSPACAAYTRSDRDIAKERYGNGALDTWFQKVTQSSFKNLSTDSTSQEIQDEVTRDRAAERFGKRTHPPQASPLRDFTDDAGNKHTQTSIDIDVPRISGREHSLVEDVEDTGQSEDIIHRRQEFPVLEQWSSRLHQSSASEYTSETEMALDFERRKRAAIQSRRLQTKAFLGSAAPREDEPPSSSPHHNRYLAARAALAAPVAESHAEMPPSTSTTGTPNPAPLNPNDPRAYFIRHRDTVGQIGTSSTGPKIRRVHTSKLPLERIPEGSDLHDIGLKLAINVNHLSSSFVDICRVDSYSQSGSSSEAFSATPSKQLQQLWNARLSGLIKKKYRTVKTDEEPHIPFELSTIKSQGCESRD</sequence>
<evidence type="ECO:0000259" key="4">
    <source>
        <dbReference type="SMART" id="SM01340"/>
    </source>
</evidence>
<protein>
    <submittedName>
        <fullName evidence="5">DNA mismatch repair protein</fullName>
    </submittedName>
</protein>
<proteinExistence type="inferred from homology"/>
<dbReference type="GO" id="GO:0030983">
    <property type="term" value="F:mismatched DNA binding"/>
    <property type="evidence" value="ECO:0007669"/>
    <property type="project" value="InterPro"/>
</dbReference>
<evidence type="ECO:0000256" key="2">
    <source>
        <dbReference type="ARBA" id="ARBA00022763"/>
    </source>
</evidence>
<dbReference type="VEuPathDB" id="FungiDB:C8Q69DRAFT_42987"/>
<dbReference type="PANTHER" id="PTHR10073">
    <property type="entry name" value="DNA MISMATCH REPAIR PROTEIN MLH, PMS, MUTL"/>
    <property type="match status" value="1"/>
</dbReference>
<dbReference type="FunFam" id="3.30.565.10:FF:000017">
    <property type="entry name" value="PMS1 homolog 1, mismatch repair system component"/>
    <property type="match status" value="1"/>
</dbReference>
<dbReference type="SMART" id="SM01340">
    <property type="entry name" value="DNA_mis_repair"/>
    <property type="match status" value="1"/>
</dbReference>
<dbReference type="AlphaFoldDB" id="A0A443I782"/>
<evidence type="ECO:0000313" key="5">
    <source>
        <dbReference type="EMBL" id="RWQ99960.1"/>
    </source>
</evidence>
<dbReference type="PANTHER" id="PTHR10073:SF41">
    <property type="entry name" value="MISMATCH REPAIR PROTEIN, PUTATIVE (AFU_ORTHOLOGUE AFUA_8G05820)-RELATED"/>
    <property type="match status" value="1"/>
</dbReference>
<keyword evidence="6" id="KW-1185">Reference proteome</keyword>
<dbReference type="Gene3D" id="3.30.565.10">
    <property type="entry name" value="Histidine kinase-like ATPase, C-terminal domain"/>
    <property type="match status" value="1"/>
</dbReference>
<dbReference type="GO" id="GO:0140664">
    <property type="term" value="F:ATP-dependent DNA damage sensor activity"/>
    <property type="evidence" value="ECO:0007669"/>
    <property type="project" value="InterPro"/>
</dbReference>
<feature type="compositionally biased region" description="Low complexity" evidence="3">
    <location>
        <begin position="510"/>
        <end position="526"/>
    </location>
</feature>
<keyword evidence="2" id="KW-0227">DNA damage</keyword>
<dbReference type="GO" id="GO:0006298">
    <property type="term" value="P:mismatch repair"/>
    <property type="evidence" value="ECO:0007669"/>
    <property type="project" value="InterPro"/>
</dbReference>
<dbReference type="RefSeq" id="XP_028489605.1">
    <property type="nucleotide sequence ID" value="XM_028628475.1"/>
</dbReference>
<gene>
    <name evidence="5" type="ORF">C8Q69DRAFT_42987</name>
</gene>
<feature type="domain" description="DNA mismatch repair protein S5" evidence="4">
    <location>
        <begin position="219"/>
        <end position="368"/>
    </location>
</feature>
<dbReference type="SUPFAM" id="SSF54211">
    <property type="entry name" value="Ribosomal protein S5 domain 2-like"/>
    <property type="match status" value="1"/>
</dbReference>
<dbReference type="PROSITE" id="PS00058">
    <property type="entry name" value="DNA_MISMATCH_REPAIR_1"/>
    <property type="match status" value="1"/>
</dbReference>
<feature type="compositionally biased region" description="Low complexity" evidence="3">
    <location>
        <begin position="726"/>
        <end position="736"/>
    </location>
</feature>
<dbReference type="GO" id="GO:0016887">
    <property type="term" value="F:ATP hydrolysis activity"/>
    <property type="evidence" value="ECO:0007669"/>
    <property type="project" value="InterPro"/>
</dbReference>
<dbReference type="Gene3D" id="3.30.230.10">
    <property type="match status" value="1"/>
</dbReference>
<dbReference type="Pfam" id="PF01119">
    <property type="entry name" value="DNA_mis_repair"/>
    <property type="match status" value="1"/>
</dbReference>
<organism evidence="5 6">
    <name type="scientific">Byssochlamys spectabilis</name>
    <name type="common">Paecilomyces variotii</name>
    <dbReference type="NCBI Taxonomy" id="264951"/>
    <lineage>
        <taxon>Eukaryota</taxon>
        <taxon>Fungi</taxon>
        <taxon>Dikarya</taxon>
        <taxon>Ascomycota</taxon>
        <taxon>Pezizomycotina</taxon>
        <taxon>Eurotiomycetes</taxon>
        <taxon>Eurotiomycetidae</taxon>
        <taxon>Eurotiales</taxon>
        <taxon>Thermoascaceae</taxon>
        <taxon>Paecilomyces</taxon>
    </lineage>
</organism>
<feature type="compositionally biased region" description="Low complexity" evidence="3">
    <location>
        <begin position="743"/>
        <end position="752"/>
    </location>
</feature>
<dbReference type="InterPro" id="IPR014721">
    <property type="entry name" value="Ribsml_uS5_D2-typ_fold_subgr"/>
</dbReference>
<reference evidence="5 6" key="1">
    <citation type="journal article" date="2018" name="Front. Microbiol.">
        <title>Genomic and genetic insights into a cosmopolitan fungus, Paecilomyces variotii (Eurotiales).</title>
        <authorList>
            <person name="Urquhart A.S."/>
            <person name="Mondo S.J."/>
            <person name="Makela M.R."/>
            <person name="Hane J.K."/>
            <person name="Wiebenga A."/>
            <person name="He G."/>
            <person name="Mihaltcheva S."/>
            <person name="Pangilinan J."/>
            <person name="Lipzen A."/>
            <person name="Barry K."/>
            <person name="de Vries R.P."/>
            <person name="Grigoriev I.V."/>
            <person name="Idnurm A."/>
        </authorList>
    </citation>
    <scope>NUCLEOTIDE SEQUENCE [LARGE SCALE GENOMIC DNA]</scope>
    <source>
        <strain evidence="5 6">CBS 101075</strain>
    </source>
</reference>
<dbReference type="STRING" id="264951.A0A443I782"/>
<feature type="region of interest" description="Disordered" evidence="3">
    <location>
        <begin position="431"/>
        <end position="451"/>
    </location>
</feature>
<name>A0A443I782_BYSSP</name>